<name>A0AAD8FI00_BIOPF</name>
<reference evidence="1" key="2">
    <citation type="submission" date="2023-04" db="EMBL/GenBank/DDBJ databases">
        <authorList>
            <person name="Bu L."/>
            <person name="Lu L."/>
            <person name="Laidemitt M.R."/>
            <person name="Zhang S.M."/>
            <person name="Mutuku M."/>
            <person name="Mkoji G."/>
            <person name="Steinauer M."/>
            <person name="Loker E.S."/>
        </authorList>
    </citation>
    <scope>NUCLEOTIDE SEQUENCE</scope>
    <source>
        <strain evidence="1">KasaAsao</strain>
        <tissue evidence="1">Whole Snail</tissue>
    </source>
</reference>
<reference evidence="1" key="1">
    <citation type="journal article" date="2023" name="PLoS Negl. Trop. Dis.">
        <title>A genome sequence for Biomphalaria pfeifferi, the major vector snail for the human-infecting parasite Schistosoma mansoni.</title>
        <authorList>
            <person name="Bu L."/>
            <person name="Lu L."/>
            <person name="Laidemitt M.R."/>
            <person name="Zhang S.M."/>
            <person name="Mutuku M."/>
            <person name="Mkoji G."/>
            <person name="Steinauer M."/>
            <person name="Loker E.S."/>
        </authorList>
    </citation>
    <scope>NUCLEOTIDE SEQUENCE</scope>
    <source>
        <strain evidence="1">KasaAsao</strain>
    </source>
</reference>
<proteinExistence type="predicted"/>
<sequence length="52" mass="5684">PSLKALNFASMLSGKFSDAKQVKAESAFLEEEEPRDVFIFKATPVEVAALQP</sequence>
<dbReference type="EMBL" id="JASAOG010000012">
    <property type="protein sequence ID" value="KAK0065747.1"/>
    <property type="molecule type" value="Genomic_DNA"/>
</dbReference>
<evidence type="ECO:0000313" key="1">
    <source>
        <dbReference type="EMBL" id="KAK0065747.1"/>
    </source>
</evidence>
<comment type="caution">
    <text evidence="1">The sequence shown here is derived from an EMBL/GenBank/DDBJ whole genome shotgun (WGS) entry which is preliminary data.</text>
</comment>
<protein>
    <submittedName>
        <fullName evidence="1">Uncharacterized protein</fullName>
    </submittedName>
</protein>
<feature type="non-terminal residue" evidence="1">
    <location>
        <position position="52"/>
    </location>
</feature>
<evidence type="ECO:0000313" key="2">
    <source>
        <dbReference type="Proteomes" id="UP001233172"/>
    </source>
</evidence>
<gene>
    <name evidence="1" type="ORF">Bpfe_004544</name>
</gene>
<dbReference type="AlphaFoldDB" id="A0AAD8FI00"/>
<organism evidence="1 2">
    <name type="scientific">Biomphalaria pfeifferi</name>
    <name type="common">Bloodfluke planorb</name>
    <name type="synonym">Freshwater snail</name>
    <dbReference type="NCBI Taxonomy" id="112525"/>
    <lineage>
        <taxon>Eukaryota</taxon>
        <taxon>Metazoa</taxon>
        <taxon>Spiralia</taxon>
        <taxon>Lophotrochozoa</taxon>
        <taxon>Mollusca</taxon>
        <taxon>Gastropoda</taxon>
        <taxon>Heterobranchia</taxon>
        <taxon>Euthyneura</taxon>
        <taxon>Panpulmonata</taxon>
        <taxon>Hygrophila</taxon>
        <taxon>Lymnaeoidea</taxon>
        <taxon>Planorbidae</taxon>
        <taxon>Biomphalaria</taxon>
    </lineage>
</organism>
<dbReference type="Proteomes" id="UP001233172">
    <property type="component" value="Unassembled WGS sequence"/>
</dbReference>
<accession>A0AAD8FI00</accession>
<keyword evidence="2" id="KW-1185">Reference proteome</keyword>
<feature type="non-terminal residue" evidence="1">
    <location>
        <position position="1"/>
    </location>
</feature>